<protein>
    <submittedName>
        <fullName evidence="1">Uncharacterized protein</fullName>
    </submittedName>
</protein>
<evidence type="ECO:0000313" key="2">
    <source>
        <dbReference type="Proteomes" id="UP000682202"/>
    </source>
</evidence>
<evidence type="ECO:0000313" key="1">
    <source>
        <dbReference type="EMBL" id="QUR68745.1"/>
    </source>
</evidence>
<gene>
    <name evidence="1" type="ORF">F6B93_18185</name>
</gene>
<dbReference type="RefSeq" id="WP_211696328.1">
    <property type="nucleotide sequence ID" value="NZ_CP046600.1"/>
</dbReference>
<sequence length="55" mass="5956">MKRKAFKCISGLVTTPISYLTLADAPPLEVLTRSLAQWTLYGVDQPGVSDDDSDA</sequence>
<dbReference type="EMBL" id="CP046600">
    <property type="protein sequence ID" value="QUR68745.1"/>
    <property type="molecule type" value="Genomic_DNA"/>
</dbReference>
<name>A0A975JZT3_9MYCO</name>
<dbReference type="AlphaFoldDB" id="A0A975JZT3"/>
<organism evidence="1 2">
    <name type="scientific">Mycobacterium spongiae</name>
    <dbReference type="NCBI Taxonomy" id="886343"/>
    <lineage>
        <taxon>Bacteria</taxon>
        <taxon>Bacillati</taxon>
        <taxon>Actinomycetota</taxon>
        <taxon>Actinomycetes</taxon>
        <taxon>Mycobacteriales</taxon>
        <taxon>Mycobacteriaceae</taxon>
        <taxon>Mycobacterium</taxon>
    </lineage>
</organism>
<accession>A0A975JZT3</accession>
<keyword evidence="2" id="KW-1185">Reference proteome</keyword>
<reference evidence="1" key="1">
    <citation type="submission" date="2019-12" db="EMBL/GenBank/DDBJ databases">
        <title>Mycobacterium spongiae sp. nov.</title>
        <authorList>
            <person name="Stinear T."/>
        </authorList>
    </citation>
    <scope>NUCLEOTIDE SEQUENCE</scope>
    <source>
        <strain evidence="1">FSD4b-SM</strain>
    </source>
</reference>
<dbReference type="Proteomes" id="UP000682202">
    <property type="component" value="Chromosome"/>
</dbReference>
<proteinExistence type="predicted"/>
<dbReference type="KEGG" id="mspg:F6B93_18185"/>